<accession>A0A5M6CV39</accession>
<proteinExistence type="predicted"/>
<dbReference type="PANTHER" id="PTHR39203:SF1">
    <property type="entry name" value="CYTOPLASMIC PROTEIN"/>
    <property type="match status" value="1"/>
</dbReference>
<dbReference type="Gene3D" id="3.10.400.10">
    <property type="entry name" value="Sulfate adenylyltransferase"/>
    <property type="match status" value="1"/>
</dbReference>
<comment type="caution">
    <text evidence="2">The sequence shown here is derived from an EMBL/GenBank/DDBJ whole genome shotgun (WGS) entry which is preliminary data.</text>
</comment>
<sequence length="138" mass="15600">MNRFVDLETLRSSFPAGESFRFGDSEEMCQSLIALVRQGKKTGTCSALREYQRDPMPQVGRVDIALNWDGTPALAIEITDVSVHRFSEVSEDFALSEGENATLDEWRTSHQAFFQRNGGFDPAMQLVCERFRILVDFG</sequence>
<dbReference type="PANTHER" id="PTHR39203">
    <property type="entry name" value="CYTOPLASMIC PROTEIN-RELATED"/>
    <property type="match status" value="1"/>
</dbReference>
<dbReference type="CDD" id="cd06553">
    <property type="entry name" value="ASCH_Ef3133_like"/>
    <property type="match status" value="1"/>
</dbReference>
<reference evidence="2 3" key="1">
    <citation type="submission" date="2019-08" db="EMBL/GenBank/DDBJ databases">
        <authorList>
            <person name="Dhanesh K."/>
            <person name="Kumar G."/>
            <person name="Sasikala C."/>
            <person name="Venkata Ramana C."/>
        </authorList>
    </citation>
    <scope>NUCLEOTIDE SEQUENCE [LARGE SCALE GENOMIC DNA]</scope>
    <source>
        <strain evidence="2 3">JC645</strain>
    </source>
</reference>
<organism evidence="2 3">
    <name type="scientific">Roseiconus nitratireducens</name>
    <dbReference type="NCBI Taxonomy" id="2605748"/>
    <lineage>
        <taxon>Bacteria</taxon>
        <taxon>Pseudomonadati</taxon>
        <taxon>Planctomycetota</taxon>
        <taxon>Planctomycetia</taxon>
        <taxon>Pirellulales</taxon>
        <taxon>Pirellulaceae</taxon>
        <taxon>Roseiconus</taxon>
    </lineage>
</organism>
<dbReference type="EMBL" id="VWOX01000024">
    <property type="protein sequence ID" value="KAA5538923.1"/>
    <property type="molecule type" value="Genomic_DNA"/>
</dbReference>
<feature type="domain" description="ASCH" evidence="1">
    <location>
        <begin position="20"/>
        <end position="135"/>
    </location>
</feature>
<dbReference type="AlphaFoldDB" id="A0A5M6CV39"/>
<dbReference type="Proteomes" id="UP000324479">
    <property type="component" value="Unassembled WGS sequence"/>
</dbReference>
<evidence type="ECO:0000259" key="1">
    <source>
        <dbReference type="SMART" id="SM01022"/>
    </source>
</evidence>
<dbReference type="PIRSF" id="PIRSF021320">
    <property type="entry name" value="DUF984"/>
    <property type="match status" value="1"/>
</dbReference>
<dbReference type="SUPFAM" id="SSF88697">
    <property type="entry name" value="PUA domain-like"/>
    <property type="match status" value="1"/>
</dbReference>
<evidence type="ECO:0000313" key="2">
    <source>
        <dbReference type="EMBL" id="KAA5538923.1"/>
    </source>
</evidence>
<dbReference type="InterPro" id="IPR007374">
    <property type="entry name" value="ASCH_domain"/>
</dbReference>
<evidence type="ECO:0000313" key="3">
    <source>
        <dbReference type="Proteomes" id="UP000324479"/>
    </source>
</evidence>
<dbReference type="Pfam" id="PF04266">
    <property type="entry name" value="ASCH"/>
    <property type="match status" value="1"/>
</dbReference>
<dbReference type="InterPro" id="IPR015947">
    <property type="entry name" value="PUA-like_sf"/>
</dbReference>
<name>A0A5M6CV39_9BACT</name>
<dbReference type="InterPro" id="IPR009326">
    <property type="entry name" value="DUF984"/>
</dbReference>
<keyword evidence="3" id="KW-1185">Reference proteome</keyword>
<dbReference type="SMART" id="SM01022">
    <property type="entry name" value="ASCH"/>
    <property type="match status" value="1"/>
</dbReference>
<protein>
    <submittedName>
        <fullName evidence="2">ASCH domain-containing protein</fullName>
    </submittedName>
</protein>
<gene>
    <name evidence="2" type="ORF">FYK55_26160</name>
</gene>